<sequence>MSISWLGNIMIKLLGSESYISEKNDELSSRNFVGFSISTKTQADSSVTLLDTFNGNAAGLSVGQESNGAVTKIESDTIGLYHSAEAAKIGDRIYNSFTLDSFELGYESKTFYLVNELIESYGHEFIDSVLTQLMRKHIISCNNPVLMCKFLTFLTEFDADVISMTSAYSITSFSHKKYNSVKEMVLISIELWKSKDALNLLEDMEPYQRRSLEVYRLKIINMLKGL</sequence>
<reference evidence="2" key="1">
    <citation type="submission" date="2019-03" db="EMBL/GenBank/DDBJ databases">
        <authorList>
            <consortium name="Pathogen Informatics"/>
        </authorList>
    </citation>
    <scope>NUCLEOTIDE SEQUENCE</scope>
    <source>
        <strain evidence="2">5012STDY7626355</strain>
        <strain evidence="1">5012STDY7626450</strain>
    </source>
</reference>
<name>A0A486SSF0_KLEPN</name>
<protein>
    <submittedName>
        <fullName evidence="2">Uncharacterized protein</fullName>
    </submittedName>
</protein>
<evidence type="ECO:0000313" key="2">
    <source>
        <dbReference type="EMBL" id="VGM17006.1"/>
    </source>
</evidence>
<dbReference type="EMBL" id="CAAHCV010000002">
    <property type="protein sequence ID" value="VGL62047.1"/>
    <property type="molecule type" value="Genomic_DNA"/>
</dbReference>
<dbReference type="AlphaFoldDB" id="A0A486SSF0"/>
<dbReference type="EMBL" id="CAAHDC010000004">
    <property type="protein sequence ID" value="VGM17006.1"/>
    <property type="molecule type" value="Genomic_DNA"/>
</dbReference>
<gene>
    <name evidence="2" type="ORF">SAMEA4873556_01700</name>
    <name evidence="1" type="ORF">SAMEA4873652_00864</name>
</gene>
<proteinExistence type="predicted"/>
<evidence type="ECO:0000313" key="1">
    <source>
        <dbReference type="EMBL" id="VGL62047.1"/>
    </source>
</evidence>
<accession>A0A486SSF0</accession>
<organism evidence="2">
    <name type="scientific">Klebsiella pneumoniae</name>
    <dbReference type="NCBI Taxonomy" id="573"/>
    <lineage>
        <taxon>Bacteria</taxon>
        <taxon>Pseudomonadati</taxon>
        <taxon>Pseudomonadota</taxon>
        <taxon>Gammaproteobacteria</taxon>
        <taxon>Enterobacterales</taxon>
        <taxon>Enterobacteriaceae</taxon>
        <taxon>Klebsiella/Raoultella group</taxon>
        <taxon>Klebsiella</taxon>
        <taxon>Klebsiella pneumoniae complex</taxon>
    </lineage>
</organism>